<dbReference type="Pfam" id="PF00353">
    <property type="entry name" value="HemolysinCabind"/>
    <property type="match status" value="1"/>
</dbReference>
<dbReference type="SUPFAM" id="SSF49313">
    <property type="entry name" value="Cadherin-like"/>
    <property type="match status" value="1"/>
</dbReference>
<dbReference type="GO" id="GO:0005886">
    <property type="term" value="C:plasma membrane"/>
    <property type="evidence" value="ECO:0007669"/>
    <property type="project" value="TreeGrafter"/>
</dbReference>
<evidence type="ECO:0000313" key="7">
    <source>
        <dbReference type="Proteomes" id="UP000309561"/>
    </source>
</evidence>
<dbReference type="OrthoDB" id="468094at2"/>
<dbReference type="AlphaFoldDB" id="A0A4U2Z7L1"/>
<dbReference type="SMART" id="SM00112">
    <property type="entry name" value="CA"/>
    <property type="match status" value="1"/>
</dbReference>
<comment type="caution">
    <text evidence="6">The sequence shown here is derived from an EMBL/GenBank/DDBJ whole genome shotgun (WGS) entry which is preliminary data.</text>
</comment>
<name>A0A4U2Z7L1_9BACT</name>
<dbReference type="InterPro" id="IPR010221">
    <property type="entry name" value="VCBS_dom"/>
</dbReference>
<dbReference type="RefSeq" id="WP_137012398.1">
    <property type="nucleotide sequence ID" value="NZ_SZPX01000002.1"/>
</dbReference>
<evidence type="ECO:0000256" key="2">
    <source>
        <dbReference type="ARBA" id="ARBA00022692"/>
    </source>
</evidence>
<evidence type="ECO:0000313" key="6">
    <source>
        <dbReference type="EMBL" id="TKI70396.1"/>
    </source>
</evidence>
<keyword evidence="2" id="KW-0812">Transmembrane</keyword>
<dbReference type="PROSITE" id="PS50268">
    <property type="entry name" value="CADHERIN_2"/>
    <property type="match status" value="1"/>
</dbReference>
<keyword evidence="4" id="KW-0325">Glycoprotein</keyword>
<dbReference type="SUPFAM" id="SSF51120">
    <property type="entry name" value="beta-Roll"/>
    <property type="match status" value="1"/>
</dbReference>
<dbReference type="Gene3D" id="2.150.10.10">
    <property type="entry name" value="Serralysin-like metalloprotease, C-terminal"/>
    <property type="match status" value="1"/>
</dbReference>
<dbReference type="GO" id="GO:0007156">
    <property type="term" value="P:homophilic cell adhesion via plasma membrane adhesion molecules"/>
    <property type="evidence" value="ECO:0007669"/>
    <property type="project" value="InterPro"/>
</dbReference>
<dbReference type="InterPro" id="IPR002126">
    <property type="entry name" value="Cadherin-like_dom"/>
</dbReference>
<dbReference type="CDD" id="cd11304">
    <property type="entry name" value="Cadherin_repeat"/>
    <property type="match status" value="1"/>
</dbReference>
<dbReference type="GO" id="GO:0005509">
    <property type="term" value="F:calcium ion binding"/>
    <property type="evidence" value="ECO:0007669"/>
    <property type="project" value="InterPro"/>
</dbReference>
<dbReference type="EMBL" id="SZPX01000002">
    <property type="protein sequence ID" value="TKI70396.1"/>
    <property type="molecule type" value="Genomic_DNA"/>
</dbReference>
<keyword evidence="7" id="KW-1185">Reference proteome</keyword>
<dbReference type="InterPro" id="IPR001343">
    <property type="entry name" value="Hemolysn_Ca-bd"/>
</dbReference>
<evidence type="ECO:0000256" key="1">
    <source>
        <dbReference type="ARBA" id="ARBA00004167"/>
    </source>
</evidence>
<dbReference type="InterPro" id="IPR018511">
    <property type="entry name" value="Hemolysin-typ_Ca-bd_CS"/>
</dbReference>
<dbReference type="Gene3D" id="2.60.40.60">
    <property type="entry name" value="Cadherins"/>
    <property type="match status" value="1"/>
</dbReference>
<sequence>MAAGKVIGQIEVTKGSIKIVGVDGIVREPGYEGFLYENEQVISNDPTALFQIKFLALPEASAYDGVFRILADGSVIHGRDAMDSIASDEDLSNILETAAGDNFDDLETAAGEESAEGSSSFTPTNIVAESSVLGFNRGANGELGFGITDFGGENVVYDLAQEEGEAPIVTPPVITSPNVVIYDENGTEPVIQVEANGESSVSYSIAGLDSEHFTIDPQSGVVTFNDSPDFENPKDLSGDNEYNVYVTATDEAGNYTTQLLSVSINNLNDNIPLADDGSNSATEDVPVDVSGQVAGSDADGNAIEFVLVKGLNEGEGTLIFNSDGSYTYNIGDAFQSLDEGETKDITFTYKTVEIAGSEPSDQGPFESAEATVTITITGAEDGPVVSGIFTGAVAEDAVLTVSGTLAITDVDTLDNPVDFNNVAATVGDNGFGTFELTNGEWTYTLNNDAVQFLGDGESREDTHTFTATDGSTQDVVITIAGAEDGPTIIVTATPNEIVEDSATQDTIVASFAADDVDSDNSAMTYEVTVGTDLNGYYVIDGSDVKLTAAGVAHVNSGGELPDVSVTVYSSGLSAIGSDAAPEITPAADPLVVSDELGTIGEPLFDLADFTLEGDTDFINGVSTTYSSNGLVITSDTPLNFNPGHGLGVDTLSDNTQSEAMNIDGRYDEGLNIELPSSVFALNIDLKLTSGDLIEIKLYDANGNQITSGVTFAKGNETLLSVDANGYINGNDLKNGGDTIRIMSDTKFAEIFIADANADTQDGFSLINIYDPMSVAGYYTYEYNMDLVLQEIDEAVDSVTISGFDDTTTKIVFTYGDSTQVEYTSDADGMITIDDSNLLSDVVDGDVVVTIAAQNEIIEGFQPAFDAITIESESGLPVSHTILGGTADEILAGEDGNDYIDGRDGSDTIYGGAGNDDIEYDALDAEIDGGDGFDTVIGSSEIINLSNISNIEVIELNSGTSVVGSSADLGINADDVLSATDGGTLIIQSSDGSDLNQVNVDTDSLALQLDSVSIDGINYAEYTGGGATLLIELDDSIDVI</sequence>
<dbReference type="Proteomes" id="UP000309561">
    <property type="component" value="Unassembled WGS sequence"/>
</dbReference>
<dbReference type="InterPro" id="IPR050174">
    <property type="entry name" value="Protocadherin/Cadherin-CA"/>
</dbReference>
<accession>A0A4U2Z7L1</accession>
<dbReference type="NCBIfam" id="TIGR01965">
    <property type="entry name" value="VCBS_repeat"/>
    <property type="match status" value="2"/>
</dbReference>
<dbReference type="InterPro" id="IPR011049">
    <property type="entry name" value="Serralysin-like_metalloprot_C"/>
</dbReference>
<keyword evidence="3" id="KW-0472">Membrane</keyword>
<evidence type="ECO:0000256" key="3">
    <source>
        <dbReference type="ARBA" id="ARBA00022989"/>
    </source>
</evidence>
<dbReference type="InterPro" id="IPR013783">
    <property type="entry name" value="Ig-like_fold"/>
</dbReference>
<gene>
    <name evidence="6" type="ORF">FCU45_03685</name>
</gene>
<reference evidence="6 7" key="1">
    <citation type="submission" date="2019-04" db="EMBL/GenBank/DDBJ databases">
        <title>Sulfurimonas crateris sp. nov. a facultative anaerobic sulfur-oxidizing chemolithautotrophic bacterium isolated from a terrestrial mud vulcano.</title>
        <authorList>
            <person name="Ratnikova N.M."/>
            <person name="Slobodkin A.I."/>
            <person name="Merkel A.Y."/>
            <person name="Novikov A."/>
            <person name="Bonch-Osmolovskaya E.A."/>
            <person name="Slobodkina G.B."/>
        </authorList>
    </citation>
    <scope>NUCLEOTIDE SEQUENCE [LARGE SCALE GENOMIC DNA]</scope>
    <source>
        <strain evidence="6 7">SN118</strain>
    </source>
</reference>
<dbReference type="Gene3D" id="2.60.40.10">
    <property type="entry name" value="Immunoglobulins"/>
    <property type="match status" value="1"/>
</dbReference>
<dbReference type="InterPro" id="IPR040853">
    <property type="entry name" value="RapA2_cadherin-like"/>
</dbReference>
<protein>
    <recommendedName>
        <fullName evidence="5">Cadherin domain-containing protein</fullName>
    </recommendedName>
</protein>
<organism evidence="6 7">
    <name type="scientific">Sulfurimonas crateris</name>
    <dbReference type="NCBI Taxonomy" id="2574727"/>
    <lineage>
        <taxon>Bacteria</taxon>
        <taxon>Pseudomonadati</taxon>
        <taxon>Campylobacterota</taxon>
        <taxon>Epsilonproteobacteria</taxon>
        <taxon>Campylobacterales</taxon>
        <taxon>Sulfurimonadaceae</taxon>
        <taxon>Sulfurimonas</taxon>
    </lineage>
</organism>
<proteinExistence type="predicted"/>
<dbReference type="PROSITE" id="PS00330">
    <property type="entry name" value="HEMOLYSIN_CALCIUM"/>
    <property type="match status" value="1"/>
</dbReference>
<comment type="subcellular location">
    <subcellularLocation>
        <location evidence="1">Membrane</location>
        <topology evidence="1">Single-pass membrane protein</topology>
    </subcellularLocation>
</comment>
<dbReference type="PANTHER" id="PTHR24028:SF328">
    <property type="entry name" value="CADHERIN-3"/>
    <property type="match status" value="1"/>
</dbReference>
<feature type="domain" description="Cadherin" evidence="5">
    <location>
        <begin position="179"/>
        <end position="274"/>
    </location>
</feature>
<keyword evidence="3" id="KW-1133">Transmembrane helix</keyword>
<evidence type="ECO:0000256" key="4">
    <source>
        <dbReference type="ARBA" id="ARBA00023180"/>
    </source>
</evidence>
<dbReference type="Pfam" id="PF17803">
    <property type="entry name" value="Cadherin_4"/>
    <property type="match status" value="2"/>
</dbReference>
<dbReference type="InterPro" id="IPR015919">
    <property type="entry name" value="Cadherin-like_sf"/>
</dbReference>
<dbReference type="PANTHER" id="PTHR24028">
    <property type="entry name" value="CADHERIN-87A"/>
    <property type="match status" value="1"/>
</dbReference>
<evidence type="ECO:0000259" key="5">
    <source>
        <dbReference type="PROSITE" id="PS50268"/>
    </source>
</evidence>